<organism evidence="1 2">
    <name type="scientific">Heracleum sosnowskyi</name>
    <dbReference type="NCBI Taxonomy" id="360622"/>
    <lineage>
        <taxon>Eukaryota</taxon>
        <taxon>Viridiplantae</taxon>
        <taxon>Streptophyta</taxon>
        <taxon>Embryophyta</taxon>
        <taxon>Tracheophyta</taxon>
        <taxon>Spermatophyta</taxon>
        <taxon>Magnoliopsida</taxon>
        <taxon>eudicotyledons</taxon>
        <taxon>Gunneridae</taxon>
        <taxon>Pentapetalae</taxon>
        <taxon>asterids</taxon>
        <taxon>campanulids</taxon>
        <taxon>Apiales</taxon>
        <taxon>Apiaceae</taxon>
        <taxon>Apioideae</taxon>
        <taxon>apioid superclade</taxon>
        <taxon>Tordylieae</taxon>
        <taxon>Tordyliinae</taxon>
        <taxon>Heracleum</taxon>
    </lineage>
</organism>
<dbReference type="Gene3D" id="3.30.40.10">
    <property type="entry name" value="Zinc/RING finger domain, C3HC4 (zinc finger)"/>
    <property type="match status" value="1"/>
</dbReference>
<evidence type="ECO:0000313" key="2">
    <source>
        <dbReference type="Proteomes" id="UP001237642"/>
    </source>
</evidence>
<reference evidence="1" key="2">
    <citation type="submission" date="2023-05" db="EMBL/GenBank/DDBJ databases">
        <authorList>
            <person name="Schelkunov M.I."/>
        </authorList>
    </citation>
    <scope>NUCLEOTIDE SEQUENCE</scope>
    <source>
        <strain evidence="1">Hsosn_3</strain>
        <tissue evidence="1">Leaf</tissue>
    </source>
</reference>
<evidence type="ECO:0000313" key="1">
    <source>
        <dbReference type="EMBL" id="KAK1400641.1"/>
    </source>
</evidence>
<dbReference type="InterPro" id="IPR013083">
    <property type="entry name" value="Znf_RING/FYVE/PHD"/>
</dbReference>
<keyword evidence="2" id="KW-1185">Reference proteome</keyword>
<dbReference type="EMBL" id="JAUIZM010000001">
    <property type="protein sequence ID" value="KAK1400641.1"/>
    <property type="molecule type" value="Genomic_DNA"/>
</dbReference>
<proteinExistence type="predicted"/>
<gene>
    <name evidence="1" type="ORF">POM88_000246</name>
</gene>
<sequence length="117" mass="13307">MSDQGEKTCPLCAEEMDLTDQQLKPCKKIKGKVQAMLKTRCSPKKIGRIMEFINKNDEMKRAVEEMGFGTLRDVPNVQLDLKFIKMLLDGFDIGQCSIFGEIIKVEDATYLLINLTM</sequence>
<name>A0AAD8JBF3_9APIA</name>
<dbReference type="Proteomes" id="UP001237642">
    <property type="component" value="Unassembled WGS sequence"/>
</dbReference>
<reference evidence="1" key="1">
    <citation type="submission" date="2023-02" db="EMBL/GenBank/DDBJ databases">
        <title>Genome of toxic invasive species Heracleum sosnowskyi carries increased number of genes despite the absence of recent whole-genome duplications.</title>
        <authorList>
            <person name="Schelkunov M."/>
            <person name="Shtratnikova V."/>
            <person name="Makarenko M."/>
            <person name="Klepikova A."/>
            <person name="Omelchenko D."/>
            <person name="Novikova G."/>
            <person name="Obukhova E."/>
            <person name="Bogdanov V."/>
            <person name="Penin A."/>
            <person name="Logacheva M."/>
        </authorList>
    </citation>
    <scope>NUCLEOTIDE SEQUENCE</scope>
    <source>
        <strain evidence="1">Hsosn_3</strain>
        <tissue evidence="1">Leaf</tissue>
    </source>
</reference>
<protein>
    <submittedName>
        <fullName evidence="1">Uncharacterized protein</fullName>
    </submittedName>
</protein>
<dbReference type="AlphaFoldDB" id="A0AAD8JBF3"/>
<accession>A0AAD8JBF3</accession>
<comment type="caution">
    <text evidence="1">The sequence shown here is derived from an EMBL/GenBank/DDBJ whole genome shotgun (WGS) entry which is preliminary data.</text>
</comment>